<dbReference type="Gene3D" id="2.40.70.10">
    <property type="entry name" value="Acid Proteases"/>
    <property type="match status" value="1"/>
</dbReference>
<dbReference type="PANTHER" id="PTHR47331">
    <property type="entry name" value="PHD-TYPE DOMAIN-CONTAINING PROTEIN"/>
    <property type="match status" value="1"/>
</dbReference>
<accession>A0ABQ9JS06</accession>
<proteinExistence type="predicted"/>
<dbReference type="Proteomes" id="UP001162164">
    <property type="component" value="Unassembled WGS sequence"/>
</dbReference>
<protein>
    <recommendedName>
        <fullName evidence="3">Peptidase aspartic putative domain-containing protein</fullName>
    </recommendedName>
</protein>
<sequence>MDIQPTKVITGNQEISVSHCFKLTMIDVLIENVLSYHRDINANICTSYIVSSYYKKIRDPEDKKRVNERQQYIREKLRTEMGLLVDIPKPGFGTTNDGILAFSSHLLFLLSRILISNISGVVFHLPFSPFPNLITFTAATSENPGFINGTPPTGENYRIIYQALVDKFSDKRAMANSYLDQIINFKQAPSETASNLNAFLEKFNVAVNSLQKLAITNLDDYILAYLALSKLNPETQRSFENAYRKTEMPSYDDIVTFVKEQAKICSRSTNKRVSSFSDRVKIDNKTKQTHSFLVQNNSSQNKCSVCKIQVHPITGCPKFLSMSPADRYTFSKNNSLCLNCLGMHKIINCKSSFSCRICRSRHHTLLHFNSNTNPSKVENRRLVRDSHIPQIPLSEPLNSSDTADAPQESNHFQIEASCSRVDTSLVNYCSIANNASSDKCNKIVLLSTAKVNISDSFGKQHVARFLLDSCSQANFLTLDFCRRLKLKLSKCYREVQGIGATGSKIYGGTNIVITSQIDASKRYPLEVLVVEKITNKLPQVEINVRGLSHLTNIPLADNSFHQPNKIDGIIGADLYPYLIGQGRVIGPPKAPVALETQLGYVVMGSVSLPVVENTFHSFCSIVDPSIETLVKRFWEIEEIQCSPVMHQDDFECENIFQSTSFRTIYSRSSLSI</sequence>
<dbReference type="InterPro" id="IPR005312">
    <property type="entry name" value="DUF1759"/>
</dbReference>
<dbReference type="PANTHER" id="PTHR47331:SF5">
    <property type="entry name" value="RIBONUCLEASE H"/>
    <property type="match status" value="1"/>
</dbReference>
<evidence type="ECO:0008006" key="3">
    <source>
        <dbReference type="Google" id="ProtNLM"/>
    </source>
</evidence>
<dbReference type="Pfam" id="PF03564">
    <property type="entry name" value="DUF1759"/>
    <property type="match status" value="1"/>
</dbReference>
<gene>
    <name evidence="1" type="ORF">NQ317_008909</name>
</gene>
<evidence type="ECO:0000313" key="1">
    <source>
        <dbReference type="EMBL" id="KAJ8980850.1"/>
    </source>
</evidence>
<keyword evidence="2" id="KW-1185">Reference proteome</keyword>
<name>A0ABQ9JS06_9CUCU</name>
<evidence type="ECO:0000313" key="2">
    <source>
        <dbReference type="Proteomes" id="UP001162164"/>
    </source>
</evidence>
<dbReference type="InterPro" id="IPR021109">
    <property type="entry name" value="Peptidase_aspartic_dom_sf"/>
</dbReference>
<organism evidence="1 2">
    <name type="scientific">Molorchus minor</name>
    <dbReference type="NCBI Taxonomy" id="1323400"/>
    <lineage>
        <taxon>Eukaryota</taxon>
        <taxon>Metazoa</taxon>
        <taxon>Ecdysozoa</taxon>
        <taxon>Arthropoda</taxon>
        <taxon>Hexapoda</taxon>
        <taxon>Insecta</taxon>
        <taxon>Pterygota</taxon>
        <taxon>Neoptera</taxon>
        <taxon>Endopterygota</taxon>
        <taxon>Coleoptera</taxon>
        <taxon>Polyphaga</taxon>
        <taxon>Cucujiformia</taxon>
        <taxon>Chrysomeloidea</taxon>
        <taxon>Cerambycidae</taxon>
        <taxon>Lamiinae</taxon>
        <taxon>Monochamini</taxon>
        <taxon>Molorchus</taxon>
    </lineage>
</organism>
<reference evidence="1" key="1">
    <citation type="journal article" date="2023" name="Insect Mol. Biol.">
        <title>Genome sequencing provides insights into the evolution of gene families encoding plant cell wall-degrading enzymes in longhorned beetles.</title>
        <authorList>
            <person name="Shin N.R."/>
            <person name="Okamura Y."/>
            <person name="Kirsch R."/>
            <person name="Pauchet Y."/>
        </authorList>
    </citation>
    <scope>NUCLEOTIDE SEQUENCE</scope>
    <source>
        <strain evidence="1">MMC_N1</strain>
    </source>
</reference>
<dbReference type="EMBL" id="JAPWTJ010000227">
    <property type="protein sequence ID" value="KAJ8980850.1"/>
    <property type="molecule type" value="Genomic_DNA"/>
</dbReference>
<comment type="caution">
    <text evidence="1">The sequence shown here is derived from an EMBL/GenBank/DDBJ whole genome shotgun (WGS) entry which is preliminary data.</text>
</comment>